<reference evidence="1" key="1">
    <citation type="journal article" date="2014" name="Int. J. Syst. Evol. Microbiol.">
        <title>Complete genome sequence of Corynebacterium casei LMG S-19264T (=DSM 44701T), isolated from a smear-ripened cheese.</title>
        <authorList>
            <consortium name="US DOE Joint Genome Institute (JGI-PGF)"/>
            <person name="Walter F."/>
            <person name="Albersmeier A."/>
            <person name="Kalinowski J."/>
            <person name="Ruckert C."/>
        </authorList>
    </citation>
    <scope>NUCLEOTIDE SEQUENCE</scope>
    <source>
        <strain evidence="1">KCTC 23714</strain>
    </source>
</reference>
<accession>A0A918MQA4</accession>
<proteinExistence type="predicted"/>
<name>A0A918MQA4_9RHOB</name>
<dbReference type="Proteomes" id="UP000628984">
    <property type="component" value="Unassembled WGS sequence"/>
</dbReference>
<dbReference type="SUPFAM" id="SSF53756">
    <property type="entry name" value="UDP-Glycosyltransferase/glycogen phosphorylase"/>
    <property type="match status" value="1"/>
</dbReference>
<keyword evidence="2" id="KW-1185">Reference proteome</keyword>
<dbReference type="AlphaFoldDB" id="A0A918MQA4"/>
<dbReference type="Gene3D" id="3.40.50.2000">
    <property type="entry name" value="Glycogen Phosphorylase B"/>
    <property type="match status" value="1"/>
</dbReference>
<dbReference type="Pfam" id="PF13692">
    <property type="entry name" value="Glyco_trans_1_4"/>
    <property type="match status" value="1"/>
</dbReference>
<reference evidence="1" key="2">
    <citation type="submission" date="2020-09" db="EMBL/GenBank/DDBJ databases">
        <authorList>
            <person name="Sun Q."/>
            <person name="Kim S."/>
        </authorList>
    </citation>
    <scope>NUCLEOTIDE SEQUENCE</scope>
    <source>
        <strain evidence="1">KCTC 23714</strain>
    </source>
</reference>
<organism evidence="1 2">
    <name type="scientific">Gemmobacter lanyuensis</name>
    <dbReference type="NCBI Taxonomy" id="1054497"/>
    <lineage>
        <taxon>Bacteria</taxon>
        <taxon>Pseudomonadati</taxon>
        <taxon>Pseudomonadota</taxon>
        <taxon>Alphaproteobacteria</taxon>
        <taxon>Rhodobacterales</taxon>
        <taxon>Paracoccaceae</taxon>
        <taxon>Gemmobacter</taxon>
    </lineage>
</organism>
<dbReference type="EMBL" id="BMYQ01000025">
    <property type="protein sequence ID" value="GGW46757.1"/>
    <property type="molecule type" value="Genomic_DNA"/>
</dbReference>
<dbReference type="RefSeq" id="WP_189635467.1">
    <property type="nucleotide sequence ID" value="NZ_BMYQ01000025.1"/>
</dbReference>
<evidence type="ECO:0000313" key="2">
    <source>
        <dbReference type="Proteomes" id="UP000628984"/>
    </source>
</evidence>
<comment type="caution">
    <text evidence="1">The sequence shown here is derived from an EMBL/GenBank/DDBJ whole genome shotgun (WGS) entry which is preliminary data.</text>
</comment>
<gene>
    <name evidence="1" type="ORF">GCM10011452_38080</name>
</gene>
<evidence type="ECO:0000313" key="1">
    <source>
        <dbReference type="EMBL" id="GGW46757.1"/>
    </source>
</evidence>
<protein>
    <recommendedName>
        <fullName evidence="3">Glycosyltransferase</fullName>
    </recommendedName>
</protein>
<sequence>MTRFTYFEPLIDGHCTFWARMILIMASRDPRVTGLRLVTSAAMLSRLEPYLLDTAVETETIAPERLTDMTSGSLLCRGRAQWQAARHLARDSAVFLPFFDHAVVAAAIDPVPIARDARISGVIFRPPNRHGLPVTAKSRLDAARRWTTYALARRVTRGPLFTLDELVAAKSGPGQSGAFVFLPDPAPDMALLNGIHPRKRGDGRAVALVFGALTRRKGIFQTLDAWQHLAPADRAGLALRFVGRLGDAERAPFLENLAMKRAALPDAVIELEDRFLTDEDLAAEITGADIILAPYQNHIGSSGVMHWAVAAGKPLIAQKTGLIGYQVDRYQLGATTDCSDPKQIARAIMAASGQANAVLATFASKHTPANFVRTILDEMI</sequence>
<evidence type="ECO:0008006" key="3">
    <source>
        <dbReference type="Google" id="ProtNLM"/>
    </source>
</evidence>